<dbReference type="InterPro" id="IPR000531">
    <property type="entry name" value="Beta-barrel_TonB"/>
</dbReference>
<dbReference type="PROSITE" id="PS52016">
    <property type="entry name" value="TONB_DEPENDENT_REC_3"/>
    <property type="match status" value="1"/>
</dbReference>
<dbReference type="GO" id="GO:0044718">
    <property type="term" value="P:siderophore transmembrane transport"/>
    <property type="evidence" value="ECO:0007669"/>
    <property type="project" value="TreeGrafter"/>
</dbReference>
<keyword evidence="1" id="KW-0813">Transport</keyword>
<dbReference type="KEGG" id="dbk:DGMP_35520"/>
<keyword evidence="1" id="KW-0812">Transmembrane</keyword>
<name>A0A8D5FWC8_9BACT</name>
<comment type="similarity">
    <text evidence="1 2">Belongs to the TonB-dependent receptor family.</text>
</comment>
<dbReference type="CDD" id="cd01347">
    <property type="entry name" value="ligand_gated_channel"/>
    <property type="match status" value="1"/>
</dbReference>
<keyword evidence="1" id="KW-1134">Transmembrane beta strand</keyword>
<dbReference type="InterPro" id="IPR039426">
    <property type="entry name" value="TonB-dep_rcpt-like"/>
</dbReference>
<keyword evidence="2" id="KW-0798">TonB box</keyword>
<evidence type="ECO:0000256" key="2">
    <source>
        <dbReference type="RuleBase" id="RU003357"/>
    </source>
</evidence>
<dbReference type="GO" id="GO:0015344">
    <property type="term" value="F:siderophore uptake transmembrane transporter activity"/>
    <property type="evidence" value="ECO:0007669"/>
    <property type="project" value="TreeGrafter"/>
</dbReference>
<feature type="domain" description="TonB-dependent receptor-like beta-barrel" evidence="4">
    <location>
        <begin position="338"/>
        <end position="653"/>
    </location>
</feature>
<evidence type="ECO:0000259" key="5">
    <source>
        <dbReference type="Pfam" id="PF07715"/>
    </source>
</evidence>
<dbReference type="Proteomes" id="UP000826725">
    <property type="component" value="Chromosome"/>
</dbReference>
<dbReference type="AlphaFoldDB" id="A0A8D5FWC8"/>
<evidence type="ECO:0000313" key="6">
    <source>
        <dbReference type="EMBL" id="BCL62859.1"/>
    </source>
</evidence>
<dbReference type="GO" id="GO:0009279">
    <property type="term" value="C:cell outer membrane"/>
    <property type="evidence" value="ECO:0007669"/>
    <property type="project" value="UniProtKB-SubCell"/>
</dbReference>
<comment type="subcellular location">
    <subcellularLocation>
        <location evidence="1">Cell outer membrane</location>
        <topology evidence="1">Multi-pass membrane protein</topology>
    </subcellularLocation>
</comment>
<dbReference type="EMBL" id="AP024086">
    <property type="protein sequence ID" value="BCL62859.1"/>
    <property type="molecule type" value="Genomic_DNA"/>
</dbReference>
<dbReference type="RefSeq" id="WP_228855167.1">
    <property type="nucleotide sequence ID" value="NZ_AP024086.1"/>
</dbReference>
<evidence type="ECO:0000256" key="3">
    <source>
        <dbReference type="SAM" id="SignalP"/>
    </source>
</evidence>
<feature type="chain" id="PRO_5034618228" evidence="3">
    <location>
        <begin position="29"/>
        <end position="684"/>
    </location>
</feature>
<keyword evidence="7" id="KW-1185">Reference proteome</keyword>
<dbReference type="Pfam" id="PF07715">
    <property type="entry name" value="Plug"/>
    <property type="match status" value="1"/>
</dbReference>
<protein>
    <submittedName>
        <fullName evidence="6">TonB-dependent receptor</fullName>
    </submittedName>
</protein>
<evidence type="ECO:0000256" key="1">
    <source>
        <dbReference type="PROSITE-ProRule" id="PRU01360"/>
    </source>
</evidence>
<dbReference type="PANTHER" id="PTHR30069">
    <property type="entry name" value="TONB-DEPENDENT OUTER MEMBRANE RECEPTOR"/>
    <property type="match status" value="1"/>
</dbReference>
<keyword evidence="3" id="KW-0732">Signal</keyword>
<evidence type="ECO:0000259" key="4">
    <source>
        <dbReference type="Pfam" id="PF00593"/>
    </source>
</evidence>
<keyword evidence="6" id="KW-0675">Receptor</keyword>
<proteinExistence type="inferred from homology"/>
<keyword evidence="1" id="KW-0998">Cell outer membrane</keyword>
<gene>
    <name evidence="6" type="ORF">DGMP_35520</name>
</gene>
<keyword evidence="1 2" id="KW-0472">Membrane</keyword>
<sequence>MKNSDLIVKGIVISFCCMLIGTSTPVSAEESIADYLDLPLEDLLSIKVTTVSKKQQPLNEVASAVYVITSEDIRRSGVTSIAEALRMAPGIHVAHIDAGKWVITSRGFGSQFSNKLLVMLDGRTVYSPTFSGVYWDVQDTLLEDIDRIEVIRGPGATVWGANAVNGVINIITKNTGSTQGGLMTAGTGNKEKGFASLRYGTDLSSDITGRFYLKYNNRDDSYAPALGGDAGDGWEKTQGGFRVDGHYKGKYSWTLQGDAYSADENQRINIWKDPSNPENGVYAPFYIAPATHDTIESSGYNLLAKWNYRISDQASTTLQVYFDHTDRSEIFLDQTHDTLDIDFQHQLKIVENHDVIWGIGYRSIRDDFKNSFMVQFLPDSQEVNLYSGFIQDEIELVPHLVRFTLGSKFEHNDYTGVEIQPSARIVWLANEKNTLWGAVSRAVRTPSRLEASSNIISRILPLPPKFDPVILRVKGNKNFESETVIAYELGYRVQPKENYSVDLAFFYHDYDKLQTFEQTAGTSPLSNSVFGNKMSANSYGLEISLDWRPLDWWRIQANYSFLEISSSFDNSSSDMSNTNTVTKGSSPANQFSLRSLMDLSHEVNFDFWFYYVDSLDKTSFFYEDSVRNYTSFNARLAWHPVEQVELSLTGQNLFDSRHPEFVGENLFLTTEVERAVYAQVRLFF</sequence>
<reference evidence="6" key="1">
    <citation type="submission" date="2020-09" db="EMBL/GenBank/DDBJ databases">
        <title>Desulfogranum mesoprofundum gen. nov., sp. nov., a novel mesophilic, sulfate-reducing chemolithoautotroph isolated from a deep-sea hydrothermal vent chimney in the Suiyo Seamount.</title>
        <authorList>
            <person name="Hashimoto Y."/>
            <person name="Nakagawa S."/>
        </authorList>
    </citation>
    <scope>NUCLEOTIDE SEQUENCE</scope>
    <source>
        <strain evidence="6">KT2</strain>
    </source>
</reference>
<feature type="signal peptide" evidence="3">
    <location>
        <begin position="1"/>
        <end position="28"/>
    </location>
</feature>
<evidence type="ECO:0000313" key="7">
    <source>
        <dbReference type="Proteomes" id="UP000826725"/>
    </source>
</evidence>
<accession>A0A8D5FWC8</accession>
<organism evidence="6 7">
    <name type="scientific">Desulfomarina profundi</name>
    <dbReference type="NCBI Taxonomy" id="2772557"/>
    <lineage>
        <taxon>Bacteria</taxon>
        <taxon>Pseudomonadati</taxon>
        <taxon>Thermodesulfobacteriota</taxon>
        <taxon>Desulfobulbia</taxon>
        <taxon>Desulfobulbales</taxon>
        <taxon>Desulfobulbaceae</taxon>
        <taxon>Desulfomarina</taxon>
    </lineage>
</organism>
<dbReference type="InterPro" id="IPR012910">
    <property type="entry name" value="Plug_dom"/>
</dbReference>
<dbReference type="Pfam" id="PF00593">
    <property type="entry name" value="TonB_dep_Rec_b-barrel"/>
    <property type="match status" value="1"/>
</dbReference>
<feature type="domain" description="TonB-dependent receptor plug" evidence="5">
    <location>
        <begin position="58"/>
        <end position="167"/>
    </location>
</feature>
<dbReference type="PANTHER" id="PTHR30069:SF37">
    <property type="entry name" value="FERRIC VIBRIOBACTIN RECEPTOR VIUA"/>
    <property type="match status" value="1"/>
</dbReference>